<dbReference type="PROSITE" id="PS51332">
    <property type="entry name" value="B12_BINDING"/>
    <property type="match status" value="1"/>
</dbReference>
<dbReference type="InterPro" id="IPR051198">
    <property type="entry name" value="BchE-like"/>
</dbReference>
<dbReference type="SFLD" id="SFLDG01082">
    <property type="entry name" value="B12-binding_domain_containing"/>
    <property type="match status" value="1"/>
</dbReference>
<organism evidence="8 9">
    <name type="scientific">Clostridium frigidicarnis</name>
    <dbReference type="NCBI Taxonomy" id="84698"/>
    <lineage>
        <taxon>Bacteria</taxon>
        <taxon>Bacillati</taxon>
        <taxon>Bacillota</taxon>
        <taxon>Clostridia</taxon>
        <taxon>Eubacteriales</taxon>
        <taxon>Clostridiaceae</taxon>
        <taxon>Clostridium</taxon>
    </lineage>
</organism>
<evidence type="ECO:0000256" key="3">
    <source>
        <dbReference type="ARBA" id="ARBA00022723"/>
    </source>
</evidence>
<dbReference type="GO" id="GO:0031419">
    <property type="term" value="F:cobalamin binding"/>
    <property type="evidence" value="ECO:0007669"/>
    <property type="project" value="InterPro"/>
</dbReference>
<dbReference type="CDD" id="cd01335">
    <property type="entry name" value="Radical_SAM"/>
    <property type="match status" value="1"/>
</dbReference>
<evidence type="ECO:0000259" key="7">
    <source>
        <dbReference type="PROSITE" id="PS51918"/>
    </source>
</evidence>
<dbReference type="GO" id="GO:0051536">
    <property type="term" value="F:iron-sulfur cluster binding"/>
    <property type="evidence" value="ECO:0007669"/>
    <property type="project" value="UniProtKB-KW"/>
</dbReference>
<keyword evidence="9" id="KW-1185">Reference proteome</keyword>
<dbReference type="Proteomes" id="UP000198619">
    <property type="component" value="Unassembled WGS sequence"/>
</dbReference>
<dbReference type="InterPro" id="IPR007197">
    <property type="entry name" value="rSAM"/>
</dbReference>
<dbReference type="Gene3D" id="3.40.50.280">
    <property type="entry name" value="Cobalamin-binding domain"/>
    <property type="match status" value="1"/>
</dbReference>
<name>A0A1I0WX39_9CLOT</name>
<evidence type="ECO:0000313" key="8">
    <source>
        <dbReference type="EMBL" id="SFA92483.1"/>
    </source>
</evidence>
<dbReference type="Pfam" id="PF13311">
    <property type="entry name" value="DUF4080"/>
    <property type="match status" value="1"/>
</dbReference>
<dbReference type="InterPro" id="IPR025288">
    <property type="entry name" value="DUF4080"/>
</dbReference>
<dbReference type="InterPro" id="IPR006638">
    <property type="entry name" value="Elp3/MiaA/NifB-like_rSAM"/>
</dbReference>
<evidence type="ECO:0000313" key="9">
    <source>
        <dbReference type="Proteomes" id="UP000198619"/>
    </source>
</evidence>
<dbReference type="Gene3D" id="3.80.30.20">
    <property type="entry name" value="tm_1862 like domain"/>
    <property type="match status" value="1"/>
</dbReference>
<feature type="domain" description="B12-binding" evidence="6">
    <location>
        <begin position="1"/>
        <end position="98"/>
    </location>
</feature>
<evidence type="ECO:0000256" key="1">
    <source>
        <dbReference type="ARBA" id="ARBA00001966"/>
    </source>
</evidence>
<proteinExistence type="predicted"/>
<evidence type="ECO:0000256" key="4">
    <source>
        <dbReference type="ARBA" id="ARBA00023004"/>
    </source>
</evidence>
<dbReference type="GO" id="GO:0003824">
    <property type="term" value="F:catalytic activity"/>
    <property type="evidence" value="ECO:0007669"/>
    <property type="project" value="InterPro"/>
</dbReference>
<feature type="domain" description="Radical SAM core" evidence="7">
    <location>
        <begin position="139"/>
        <end position="361"/>
    </location>
</feature>
<dbReference type="Pfam" id="PF02310">
    <property type="entry name" value="B12-binding"/>
    <property type="match status" value="1"/>
</dbReference>
<dbReference type="PROSITE" id="PS51918">
    <property type="entry name" value="RADICAL_SAM"/>
    <property type="match status" value="1"/>
</dbReference>
<reference evidence="8 9" key="1">
    <citation type="submission" date="2016-10" db="EMBL/GenBank/DDBJ databases">
        <authorList>
            <person name="de Groot N.N."/>
        </authorList>
    </citation>
    <scope>NUCLEOTIDE SEQUENCE [LARGE SCALE GENOMIC DNA]</scope>
    <source>
        <strain evidence="8 9">DSM 12271</strain>
    </source>
</reference>
<dbReference type="EMBL" id="FOKI01000006">
    <property type="protein sequence ID" value="SFA92483.1"/>
    <property type="molecule type" value="Genomic_DNA"/>
</dbReference>
<dbReference type="SMART" id="SM00729">
    <property type="entry name" value="Elp3"/>
    <property type="match status" value="1"/>
</dbReference>
<dbReference type="AlphaFoldDB" id="A0A1I0WX39"/>
<evidence type="ECO:0000256" key="2">
    <source>
        <dbReference type="ARBA" id="ARBA00022691"/>
    </source>
</evidence>
<dbReference type="InterPro" id="IPR006158">
    <property type="entry name" value="Cobalamin-bd"/>
</dbReference>
<keyword evidence="3" id="KW-0479">Metal-binding</keyword>
<dbReference type="GO" id="GO:0005829">
    <property type="term" value="C:cytosol"/>
    <property type="evidence" value="ECO:0007669"/>
    <property type="project" value="TreeGrafter"/>
</dbReference>
<dbReference type="SUPFAM" id="SSF102114">
    <property type="entry name" value="Radical SAM enzymes"/>
    <property type="match status" value="1"/>
</dbReference>
<dbReference type="InterPro" id="IPR023404">
    <property type="entry name" value="rSAM_horseshoe"/>
</dbReference>
<evidence type="ECO:0000256" key="5">
    <source>
        <dbReference type="ARBA" id="ARBA00023014"/>
    </source>
</evidence>
<keyword evidence="4" id="KW-0408">Iron</keyword>
<evidence type="ECO:0000259" key="6">
    <source>
        <dbReference type="PROSITE" id="PS51332"/>
    </source>
</evidence>
<sequence length="527" mass="62089">MEFSINDCLDNIVEAIMEEKPQVVAFSTYIWNSEYVRKVAKTIKLIDNSVEIIYGGPEVTYDGENFLRNNVGEYIIEGEGEETFRELVEYKLGKGKISDIKGIYYKVSGDNQETTIVYNGKRPVMDMNKIVFPYNEEDDLQNKIVYYEASRGCPFRCKYCLSSVLTNVRFLNVERVKKDLTYLIEKNVKLIKFVDRTFNCDGKFAMELWEFLMNYPCDTTFHFEISADIFKKEELELLSKAPKGKFQFEVGVQTTNDEVLKNINRYVKFDHIKENIQYVQKHDNIKQHLDLIAGLPGEDLESFKKSFNDVYSIEPEEIQLGFLKLIKGTSMRKEANQWGMVASPYAPYEILKTKDISYDELLSLKKVENMVDKYYNSGKFNLTIKYLRKCFDNPFEFYESLANYFENHGYFKRSISNNDYYKFFLDFNKDILKSNTDIIREILRYEYLCVNKKRGIPEFLRGDMSKDEERAIKDILREKGQKLENSSHVEKFNIDIAKLKSKNNVSKKNIYIIFNEKKEPTYLDLQE</sequence>
<dbReference type="PANTHER" id="PTHR43409:SF16">
    <property type="entry name" value="SLR0320 PROTEIN"/>
    <property type="match status" value="1"/>
</dbReference>
<keyword evidence="5" id="KW-0411">Iron-sulfur</keyword>
<gene>
    <name evidence="8" type="ORF">SAMN04488528_100681</name>
</gene>
<dbReference type="PANTHER" id="PTHR43409">
    <property type="entry name" value="ANAEROBIC MAGNESIUM-PROTOPORPHYRIN IX MONOMETHYL ESTER CYCLASE-RELATED"/>
    <property type="match status" value="1"/>
</dbReference>
<dbReference type="Pfam" id="PF04055">
    <property type="entry name" value="Radical_SAM"/>
    <property type="match status" value="1"/>
</dbReference>
<dbReference type="InterPro" id="IPR036724">
    <property type="entry name" value="Cobalamin-bd_sf"/>
</dbReference>
<accession>A0A1I0WX39</accession>
<dbReference type="SUPFAM" id="SSF52242">
    <property type="entry name" value="Cobalamin (vitamin B12)-binding domain"/>
    <property type="match status" value="1"/>
</dbReference>
<dbReference type="SFLD" id="SFLDS00029">
    <property type="entry name" value="Radical_SAM"/>
    <property type="match status" value="1"/>
</dbReference>
<dbReference type="InterPro" id="IPR058240">
    <property type="entry name" value="rSAM_sf"/>
</dbReference>
<dbReference type="STRING" id="84698.SAMN04488528_100681"/>
<comment type="cofactor">
    <cofactor evidence="1">
        <name>[4Fe-4S] cluster</name>
        <dbReference type="ChEBI" id="CHEBI:49883"/>
    </cofactor>
</comment>
<dbReference type="GO" id="GO:0046872">
    <property type="term" value="F:metal ion binding"/>
    <property type="evidence" value="ECO:0007669"/>
    <property type="project" value="UniProtKB-KW"/>
</dbReference>
<keyword evidence="2" id="KW-0949">S-adenosyl-L-methionine</keyword>
<protein>
    <submittedName>
        <fullName evidence="8">Radical SAM superfamily enzyme YgiQ, UPF0313 family</fullName>
    </submittedName>
</protein>